<evidence type="ECO:0000256" key="2">
    <source>
        <dbReference type="ARBA" id="ARBA00022737"/>
    </source>
</evidence>
<evidence type="ECO:0000313" key="3">
    <source>
        <dbReference type="EMBL" id="JAS16918.1"/>
    </source>
</evidence>
<dbReference type="InterPro" id="IPR050333">
    <property type="entry name" value="SLRP"/>
</dbReference>
<keyword evidence="2" id="KW-0677">Repeat</keyword>
<dbReference type="InterPro" id="IPR001611">
    <property type="entry name" value="Leu-rich_rpt"/>
</dbReference>
<organism evidence="3">
    <name type="scientific">Clastoptera arizonana</name>
    <name type="common">Arizona spittle bug</name>
    <dbReference type="NCBI Taxonomy" id="38151"/>
    <lineage>
        <taxon>Eukaryota</taxon>
        <taxon>Metazoa</taxon>
        <taxon>Ecdysozoa</taxon>
        <taxon>Arthropoda</taxon>
        <taxon>Hexapoda</taxon>
        <taxon>Insecta</taxon>
        <taxon>Pterygota</taxon>
        <taxon>Neoptera</taxon>
        <taxon>Paraneoptera</taxon>
        <taxon>Hemiptera</taxon>
        <taxon>Auchenorrhyncha</taxon>
        <taxon>Cercopoidea</taxon>
        <taxon>Clastopteridae</taxon>
        <taxon>Clastoptera</taxon>
    </lineage>
</organism>
<protein>
    <submittedName>
        <fullName evidence="3">Uncharacterized protein</fullName>
    </submittedName>
</protein>
<keyword evidence="1" id="KW-0433">Leucine-rich repeat</keyword>
<accession>A0A1B6CU25</accession>
<dbReference type="SUPFAM" id="SSF52058">
    <property type="entry name" value="L domain-like"/>
    <property type="match status" value="1"/>
</dbReference>
<name>A0A1B6CU25_9HEMI</name>
<dbReference type="Gene3D" id="3.80.10.10">
    <property type="entry name" value="Ribonuclease Inhibitor"/>
    <property type="match status" value="2"/>
</dbReference>
<gene>
    <name evidence="3" type="ORF">g.44478</name>
</gene>
<dbReference type="AlphaFoldDB" id="A0A1B6CU25"/>
<dbReference type="GO" id="GO:0005615">
    <property type="term" value="C:extracellular space"/>
    <property type="evidence" value="ECO:0007669"/>
    <property type="project" value="TreeGrafter"/>
</dbReference>
<dbReference type="PANTHER" id="PTHR45712:SF22">
    <property type="entry name" value="INSULIN-LIKE GROWTH FACTOR-BINDING PROTEIN COMPLEX ACID LABILE SUBUNIT"/>
    <property type="match status" value="1"/>
</dbReference>
<dbReference type="PANTHER" id="PTHR45712">
    <property type="entry name" value="AGAP008170-PA"/>
    <property type="match status" value="1"/>
</dbReference>
<dbReference type="Pfam" id="PF13855">
    <property type="entry name" value="LRR_8"/>
    <property type="match status" value="2"/>
</dbReference>
<dbReference type="InterPro" id="IPR003591">
    <property type="entry name" value="Leu-rich_rpt_typical-subtyp"/>
</dbReference>
<feature type="non-terminal residue" evidence="3">
    <location>
        <position position="121"/>
    </location>
</feature>
<feature type="non-terminal residue" evidence="3">
    <location>
        <position position="1"/>
    </location>
</feature>
<sequence length="121" mass="13790">LRSLDLSNNKIEEIPSLSLCPLKALNWLNLHSNCITEIKENPGEWCHYKDTLGSLFLGENDLTALPDHVLTHFHHLTWISLDGNKLTSLDPAVFPESLETLSVQYNYLKEFPTKMVTNRSV</sequence>
<dbReference type="PROSITE" id="PS51450">
    <property type="entry name" value="LRR"/>
    <property type="match status" value="1"/>
</dbReference>
<dbReference type="SMART" id="SM00369">
    <property type="entry name" value="LRR_TYP"/>
    <property type="match status" value="4"/>
</dbReference>
<proteinExistence type="predicted"/>
<reference evidence="3" key="1">
    <citation type="submission" date="2015-12" db="EMBL/GenBank/DDBJ databases">
        <title>De novo transcriptome assembly of four potential Pierce s Disease insect vectors from Arizona vineyards.</title>
        <authorList>
            <person name="Tassone E.E."/>
        </authorList>
    </citation>
    <scope>NUCLEOTIDE SEQUENCE</scope>
</reference>
<dbReference type="EMBL" id="GEDC01020380">
    <property type="protein sequence ID" value="JAS16918.1"/>
    <property type="molecule type" value="Transcribed_RNA"/>
</dbReference>
<evidence type="ECO:0000256" key="1">
    <source>
        <dbReference type="ARBA" id="ARBA00022614"/>
    </source>
</evidence>
<dbReference type="SMART" id="SM00364">
    <property type="entry name" value="LRR_BAC"/>
    <property type="match status" value="4"/>
</dbReference>
<dbReference type="InterPro" id="IPR032675">
    <property type="entry name" value="LRR_dom_sf"/>
</dbReference>